<keyword evidence="2" id="KW-1185">Reference proteome</keyword>
<proteinExistence type="predicted"/>
<evidence type="ECO:0000313" key="1">
    <source>
        <dbReference type="EMBL" id="KAJ9097545.1"/>
    </source>
</evidence>
<name>A0ACC2VF55_9TREE</name>
<accession>A0ACC2VF55</accession>
<reference evidence="1" key="1">
    <citation type="submission" date="2023-04" db="EMBL/GenBank/DDBJ databases">
        <title>Draft Genome sequencing of Naganishia species isolated from polar environments using Oxford Nanopore Technology.</title>
        <authorList>
            <person name="Leo P."/>
            <person name="Venkateswaran K."/>
        </authorList>
    </citation>
    <scope>NUCLEOTIDE SEQUENCE</scope>
    <source>
        <strain evidence="1">MNA-CCFEE 5261</strain>
    </source>
</reference>
<evidence type="ECO:0000313" key="2">
    <source>
        <dbReference type="Proteomes" id="UP001241377"/>
    </source>
</evidence>
<sequence length="1116" mass="123398">MAAPLVNPTFDEIEEQDGVRFSWNTWPSTRLEATRTVVPISSLYTPLKERVDLPPVMYEPVTCKAPCRAILNPFCSIDTRGKIWICPFCLQRNPFPPHYKDITPTNLPPELLPKYTTIEYTLSRPAQVPPIFVFVIDTCLDEEDLTALKETIVVSLSLLPPNALVGLITFGTMAQVHEIGYADCPKSYVFRGSKDYAPKQIIEMLGLSPSSAGATRPGGAAGPSATGPGGIRPVQGSFQASATRFLMPVQQAEFQLTQIVEQLTRDPWPVASDRRPMRCTGLAVNVAVSMLESTFPNTGARIMLFAGGPATEGPGLVVGQELREPIRSHHDIDRDSVKHFKKATKFYEGLSKRASVNGHAIDIYAGCLDQVGLLEMKYLTNATNGFMVIADSFTTAIFKQSFLRSLAKDEAGFLQMGFNGTFEVMTTKELKISGVIGHVISANKKTASVGETEIGIGQTSAWKVCSLTPKTSLAVYFEVVTPAGQPLAPGANGLIQYVTHYQHASGQFRLRVTTVSRAFAEGGHPSIAASFDQEAAAVLMSRIAVFKAEIDDSPDVLRWLDRMLIRLCQKFADYRKEDPASFRLPEGFGIYPQFMFHLRRSQFLQVFNNSPDETAFYRHVLNDADVNNSLIMIQPTLMSYSFDKEPEPVLLDSVSIRPDVILLLDTFFHILIFHGETIAAWRKADYQNQEGYENFKELLEAPIQDAQELLADRNPIPRYIVCDQGGSQARFLLSKLNPSTTHMTGGTYGSGPTSGQAIFTDDVSLQVFMEHLKRLAVACRVMSADEDAQYSRPAVQQAPNPLIYLDTQAILVDDVDEEIFDLYANIAAHREEATSLNTGLGFLSSLDAVYHVEFDLGPATKEHSAQHEKLIGKSSHRSKHHNNKLPRTALPTATKTITAEIAQDLNSLRNRKGDTGSVIWRSRYSRRVSSHALPDLPAYQRCDSLFLAKQILQHYHYPPSSTPTFISKEHASSAKVLEIGSGTGVLGVLLHRLFGTWTATDQYDHLKLIARNVKSNGCADTLEVEEVDWVDVHTRFVKQNGKASYAKEIGDSSGTGAQEQYDLIIAVDCIYNEALISPFVSTLEYYAAREKTVVMIPCELRSVDVVGGRDPFISVI</sequence>
<dbReference type="EMBL" id="JASBWR010000084">
    <property type="protein sequence ID" value="KAJ9097545.1"/>
    <property type="molecule type" value="Genomic_DNA"/>
</dbReference>
<organism evidence="1 2">
    <name type="scientific">Naganishia cerealis</name>
    <dbReference type="NCBI Taxonomy" id="610337"/>
    <lineage>
        <taxon>Eukaryota</taxon>
        <taxon>Fungi</taxon>
        <taxon>Dikarya</taxon>
        <taxon>Basidiomycota</taxon>
        <taxon>Agaricomycotina</taxon>
        <taxon>Tremellomycetes</taxon>
        <taxon>Filobasidiales</taxon>
        <taxon>Filobasidiaceae</taxon>
        <taxon>Naganishia</taxon>
    </lineage>
</organism>
<dbReference type="Proteomes" id="UP001241377">
    <property type="component" value="Unassembled WGS sequence"/>
</dbReference>
<protein>
    <submittedName>
        <fullName evidence="1">GTPase-activating protein S23</fullName>
    </submittedName>
</protein>
<comment type="caution">
    <text evidence="1">The sequence shown here is derived from an EMBL/GenBank/DDBJ whole genome shotgun (WGS) entry which is preliminary data.</text>
</comment>
<gene>
    <name evidence="1" type="primary">SEC23_2</name>
    <name evidence="1" type="ORF">QFC19_006719</name>
</gene>